<dbReference type="InterPro" id="IPR036397">
    <property type="entry name" value="RNaseH_sf"/>
</dbReference>
<proteinExistence type="predicted"/>
<dbReference type="PANTHER" id="PTHR46060">
    <property type="entry name" value="MARINER MOS1 TRANSPOSASE-LIKE PROTEIN"/>
    <property type="match status" value="1"/>
</dbReference>
<evidence type="ECO:0000313" key="1">
    <source>
        <dbReference type="EMBL" id="GBL99130.1"/>
    </source>
</evidence>
<keyword evidence="2" id="KW-1185">Reference proteome</keyword>
<dbReference type="EMBL" id="BGPR01000145">
    <property type="protein sequence ID" value="GBL99130.1"/>
    <property type="molecule type" value="Genomic_DNA"/>
</dbReference>
<dbReference type="PANTHER" id="PTHR46060:SF3">
    <property type="entry name" value="PROTEIN GVQW3"/>
    <property type="match status" value="1"/>
</dbReference>
<reference evidence="1 2" key="1">
    <citation type="journal article" date="2019" name="Sci. Rep.">
        <title>Orb-weaving spider Araneus ventricosus genome elucidates the spidroin gene catalogue.</title>
        <authorList>
            <person name="Kono N."/>
            <person name="Nakamura H."/>
            <person name="Ohtoshi R."/>
            <person name="Moran D.A.P."/>
            <person name="Shinohara A."/>
            <person name="Yoshida Y."/>
            <person name="Fujiwara M."/>
            <person name="Mori M."/>
            <person name="Tomita M."/>
            <person name="Arakawa K."/>
        </authorList>
    </citation>
    <scope>NUCLEOTIDE SEQUENCE [LARGE SCALE GENOMIC DNA]</scope>
</reference>
<dbReference type="GO" id="GO:0003676">
    <property type="term" value="F:nucleic acid binding"/>
    <property type="evidence" value="ECO:0007669"/>
    <property type="project" value="InterPro"/>
</dbReference>
<comment type="caution">
    <text evidence="1">The sequence shown here is derived from an EMBL/GenBank/DDBJ whole genome shotgun (WGS) entry which is preliminary data.</text>
</comment>
<sequence length="97" mass="11305">MVGSIVSCVTQQLIESFVWEQMIHTSYRLDLEPSNFLLFLHLKRLLSDQHFDDDEEVKDVLTSWLTSQAATLYDAGIQNLISRYSKFLNVLGNYFEK</sequence>
<name>A0A4Y2C3S8_ARAVE</name>
<dbReference type="InterPro" id="IPR052709">
    <property type="entry name" value="Transposase-MT_Hybrid"/>
</dbReference>
<protein>
    <submittedName>
        <fullName evidence="1">Uncharacterized protein</fullName>
    </submittedName>
</protein>
<evidence type="ECO:0000313" key="2">
    <source>
        <dbReference type="Proteomes" id="UP000499080"/>
    </source>
</evidence>
<dbReference type="AlphaFoldDB" id="A0A4Y2C3S8"/>
<dbReference type="OrthoDB" id="616263at2759"/>
<dbReference type="Proteomes" id="UP000499080">
    <property type="component" value="Unassembled WGS sequence"/>
</dbReference>
<accession>A0A4Y2C3S8</accession>
<organism evidence="1 2">
    <name type="scientific">Araneus ventricosus</name>
    <name type="common">Orbweaver spider</name>
    <name type="synonym">Epeira ventricosa</name>
    <dbReference type="NCBI Taxonomy" id="182803"/>
    <lineage>
        <taxon>Eukaryota</taxon>
        <taxon>Metazoa</taxon>
        <taxon>Ecdysozoa</taxon>
        <taxon>Arthropoda</taxon>
        <taxon>Chelicerata</taxon>
        <taxon>Arachnida</taxon>
        <taxon>Araneae</taxon>
        <taxon>Araneomorphae</taxon>
        <taxon>Entelegynae</taxon>
        <taxon>Araneoidea</taxon>
        <taxon>Araneidae</taxon>
        <taxon>Araneus</taxon>
    </lineage>
</organism>
<gene>
    <name evidence="1" type="ORF">AVEN_64125_1</name>
</gene>
<dbReference type="Gene3D" id="3.30.420.10">
    <property type="entry name" value="Ribonuclease H-like superfamily/Ribonuclease H"/>
    <property type="match status" value="1"/>
</dbReference>